<proteinExistence type="predicted"/>
<dbReference type="EMBL" id="MWBO01000010">
    <property type="protein sequence ID" value="OQA53104.1"/>
    <property type="molecule type" value="Genomic_DNA"/>
</dbReference>
<evidence type="ECO:0000259" key="1">
    <source>
        <dbReference type="Pfam" id="PF13451"/>
    </source>
</evidence>
<sequence>MENLENSKFEDLKVQCKSCQNIFNWTANEQKYYQKKGFKKKPQRCDKCREKTNTLRNENMFYIHCGFCDQDGKMLTPPPKDRVAICEKCFKKLVKDPFSLKS</sequence>
<dbReference type="Proteomes" id="UP000485367">
    <property type="component" value="Unassembled WGS sequence"/>
</dbReference>
<comment type="caution">
    <text evidence="2">The sequence shown here is derived from an EMBL/GenBank/DDBJ whole genome shotgun (WGS) entry which is preliminary data.</text>
</comment>
<gene>
    <name evidence="2" type="ORF">BWY43_00176</name>
</gene>
<dbReference type="AlphaFoldDB" id="A0A1V5SFM3"/>
<dbReference type="InterPro" id="IPR025306">
    <property type="entry name" value="Zn-bnd_dom_prob"/>
</dbReference>
<accession>A0A1V5SFM3</accession>
<protein>
    <recommendedName>
        <fullName evidence="1">Probable zinc-binding domain-containing protein</fullName>
    </recommendedName>
</protein>
<dbReference type="Pfam" id="PF13451">
    <property type="entry name" value="zf_Tbcl"/>
    <property type="match status" value="1"/>
</dbReference>
<evidence type="ECO:0000313" key="2">
    <source>
        <dbReference type="EMBL" id="OQA53104.1"/>
    </source>
</evidence>
<organism evidence="2">
    <name type="scientific">candidate division WS2 bacterium ADurb.Bin280</name>
    <dbReference type="NCBI Taxonomy" id="1852829"/>
    <lineage>
        <taxon>Bacteria</taxon>
        <taxon>candidate division WS2</taxon>
    </lineage>
</organism>
<name>A0A1V5SFM3_9BACT</name>
<feature type="domain" description="Probable zinc-binding" evidence="1">
    <location>
        <begin position="10"/>
        <end position="53"/>
    </location>
</feature>
<reference evidence="2" key="1">
    <citation type="submission" date="2017-02" db="EMBL/GenBank/DDBJ databases">
        <title>Delving into the versatile metabolic prowess of the omnipresent phylum Bacteroidetes.</title>
        <authorList>
            <person name="Nobu M.K."/>
            <person name="Mei R."/>
            <person name="Narihiro T."/>
            <person name="Kuroda K."/>
            <person name="Liu W.-T."/>
        </authorList>
    </citation>
    <scope>NUCLEOTIDE SEQUENCE</scope>
    <source>
        <strain evidence="2">ADurb.Bin280</strain>
    </source>
</reference>